<accession>A0A0E9QFP3</accession>
<protein>
    <submittedName>
        <fullName evidence="2">Uncharacterized protein</fullName>
    </submittedName>
</protein>
<feature type="compositionally biased region" description="Polar residues" evidence="1">
    <location>
        <begin position="1"/>
        <end position="15"/>
    </location>
</feature>
<reference evidence="2" key="2">
    <citation type="journal article" date="2015" name="Fish Shellfish Immunol.">
        <title>Early steps in the European eel (Anguilla anguilla)-Vibrio vulnificus interaction in the gills: Role of the RtxA13 toxin.</title>
        <authorList>
            <person name="Callol A."/>
            <person name="Pajuelo D."/>
            <person name="Ebbesson L."/>
            <person name="Teles M."/>
            <person name="MacKenzie S."/>
            <person name="Amaro C."/>
        </authorList>
    </citation>
    <scope>NUCLEOTIDE SEQUENCE</scope>
</reference>
<dbReference type="AlphaFoldDB" id="A0A0E9QFP3"/>
<feature type="region of interest" description="Disordered" evidence="1">
    <location>
        <begin position="1"/>
        <end position="23"/>
    </location>
</feature>
<dbReference type="EMBL" id="GBXM01093427">
    <property type="protein sequence ID" value="JAH15150.1"/>
    <property type="molecule type" value="Transcribed_RNA"/>
</dbReference>
<proteinExistence type="predicted"/>
<sequence length="70" mass="7901">MYPSTTPERFQQAPFTINPEPPRRVRVRAPSACLLRGHKMRWRGGASLKAANKDSAGRASPYTVRFVVFL</sequence>
<organism evidence="2">
    <name type="scientific">Anguilla anguilla</name>
    <name type="common">European freshwater eel</name>
    <name type="synonym">Muraena anguilla</name>
    <dbReference type="NCBI Taxonomy" id="7936"/>
    <lineage>
        <taxon>Eukaryota</taxon>
        <taxon>Metazoa</taxon>
        <taxon>Chordata</taxon>
        <taxon>Craniata</taxon>
        <taxon>Vertebrata</taxon>
        <taxon>Euteleostomi</taxon>
        <taxon>Actinopterygii</taxon>
        <taxon>Neopterygii</taxon>
        <taxon>Teleostei</taxon>
        <taxon>Anguilliformes</taxon>
        <taxon>Anguillidae</taxon>
        <taxon>Anguilla</taxon>
    </lineage>
</organism>
<evidence type="ECO:0000313" key="2">
    <source>
        <dbReference type="EMBL" id="JAH15150.1"/>
    </source>
</evidence>
<evidence type="ECO:0000256" key="1">
    <source>
        <dbReference type="SAM" id="MobiDB-lite"/>
    </source>
</evidence>
<reference evidence="2" key="1">
    <citation type="submission" date="2014-11" db="EMBL/GenBank/DDBJ databases">
        <authorList>
            <person name="Amaro Gonzalez C."/>
        </authorList>
    </citation>
    <scope>NUCLEOTIDE SEQUENCE</scope>
</reference>
<name>A0A0E9QFP3_ANGAN</name>